<dbReference type="OMA" id="CDYSEED"/>
<dbReference type="InParanoid" id="A0A804K0K6"/>
<organism evidence="9 10">
    <name type="scientific">Musa acuminata subsp. malaccensis</name>
    <name type="common">Wild banana</name>
    <name type="synonym">Musa malaccensis</name>
    <dbReference type="NCBI Taxonomy" id="214687"/>
    <lineage>
        <taxon>Eukaryota</taxon>
        <taxon>Viridiplantae</taxon>
        <taxon>Streptophyta</taxon>
        <taxon>Embryophyta</taxon>
        <taxon>Tracheophyta</taxon>
        <taxon>Spermatophyta</taxon>
        <taxon>Magnoliopsida</taxon>
        <taxon>Liliopsida</taxon>
        <taxon>Zingiberales</taxon>
        <taxon>Musaceae</taxon>
        <taxon>Musa</taxon>
    </lineage>
</organism>
<dbReference type="AlphaFoldDB" id="A0A804K0K6"/>
<dbReference type="PANTHER" id="PTHR33347:SF1">
    <property type="entry name" value="PROTEIN SOB FIVE-LIKE 5"/>
    <property type="match status" value="1"/>
</dbReference>
<evidence type="ECO:0000313" key="10">
    <source>
        <dbReference type="Proteomes" id="UP000012960"/>
    </source>
</evidence>
<evidence type="ECO:0000256" key="7">
    <source>
        <dbReference type="SAM" id="MobiDB-lite"/>
    </source>
</evidence>
<evidence type="ECO:0000256" key="5">
    <source>
        <dbReference type="ARBA" id="ARBA00023242"/>
    </source>
</evidence>
<dbReference type="Gramene" id="Ma07_t27600.1">
    <property type="protein sequence ID" value="Ma07_p27600.1"/>
    <property type="gene ID" value="Ma07_g27600"/>
</dbReference>
<keyword evidence="4" id="KW-0932">Cytokinin signaling pathway</keyword>
<keyword evidence="10" id="KW-1185">Reference proteome</keyword>
<evidence type="ECO:0000256" key="6">
    <source>
        <dbReference type="ARBA" id="ARBA00024199"/>
    </source>
</evidence>
<feature type="compositionally biased region" description="Acidic residues" evidence="7">
    <location>
        <begin position="45"/>
        <end position="56"/>
    </location>
</feature>
<evidence type="ECO:0000256" key="2">
    <source>
        <dbReference type="ARBA" id="ARBA00022490"/>
    </source>
</evidence>
<evidence type="ECO:0000256" key="4">
    <source>
        <dbReference type="ARBA" id="ARBA00022864"/>
    </source>
</evidence>
<evidence type="ECO:0000256" key="3">
    <source>
        <dbReference type="ARBA" id="ARBA00022712"/>
    </source>
</evidence>
<feature type="region of interest" description="Disordered" evidence="7">
    <location>
        <begin position="103"/>
        <end position="128"/>
    </location>
</feature>
<accession>A0A804K0K6</accession>
<dbReference type="GO" id="GO:0005737">
    <property type="term" value="C:cytoplasm"/>
    <property type="evidence" value="ECO:0007669"/>
    <property type="project" value="UniProtKB-SubCell"/>
</dbReference>
<dbReference type="FunCoup" id="A0A804K0K6">
    <property type="interactions" value="213"/>
</dbReference>
<dbReference type="GO" id="GO:0009691">
    <property type="term" value="P:cytokinin biosynthetic process"/>
    <property type="evidence" value="ECO:0007669"/>
    <property type="project" value="UniProtKB-KW"/>
</dbReference>
<reference evidence="9" key="2">
    <citation type="submission" date="2021-05" db="UniProtKB">
        <authorList>
            <consortium name="EnsemblPlants"/>
        </authorList>
    </citation>
    <scope>IDENTIFICATION</scope>
    <source>
        <strain evidence="9">subsp. malaccensis</strain>
    </source>
</reference>
<comment type="similarity">
    <text evidence="6">Belongs to the SOFL plant protein family.</text>
</comment>
<sequence length="206" mass="22689">MMLGEEEDVSSECSSGCQSGWTAYLDQSSYDSPQPLVYNKAGYLQEEEEEEEEEDLSMVSDASSGPPHFHEEDEPSFCYLHSSTCFEGGGCLCSALTPAAGSAKSGAKRKRVEPEQQREHSSLLDDTASSTLLSYPKTRFNGDSNSNNYLKPPMEGVLEFSCGFSATHFKRNHELHKQVGYLQSSSPVKPTPTRPVLTKEGGKKIW</sequence>
<evidence type="ECO:0000256" key="1">
    <source>
        <dbReference type="ARBA" id="ARBA00004496"/>
    </source>
</evidence>
<dbReference type="EMBL" id="HG996473">
    <property type="protein sequence ID" value="CAG1857944.1"/>
    <property type="molecule type" value="Genomic_DNA"/>
</dbReference>
<keyword evidence="5" id="KW-0539">Nucleus</keyword>
<keyword evidence="3" id="KW-0203">Cytokinin biosynthesis</keyword>
<feature type="compositionally biased region" description="Basic and acidic residues" evidence="7">
    <location>
        <begin position="112"/>
        <end position="123"/>
    </location>
</feature>
<reference evidence="8" key="1">
    <citation type="submission" date="2021-03" db="EMBL/GenBank/DDBJ databases">
        <authorList>
            <consortium name="Genoscope - CEA"/>
            <person name="William W."/>
        </authorList>
    </citation>
    <scope>NUCLEOTIDE SEQUENCE</scope>
    <source>
        <strain evidence="8">Doubled-haploid Pahang</strain>
    </source>
</reference>
<evidence type="ECO:0000313" key="9">
    <source>
        <dbReference type="EnsemblPlants" id="Ma07_p27600.1"/>
    </source>
</evidence>
<protein>
    <submittedName>
        <fullName evidence="8">(wild Malaysian banana) hypothetical protein</fullName>
    </submittedName>
</protein>
<proteinExistence type="inferred from homology"/>
<dbReference type="OrthoDB" id="759087at2759"/>
<gene>
    <name evidence="8" type="ORF">GSMUA_26940.1</name>
</gene>
<dbReference type="InterPro" id="IPR044670">
    <property type="entry name" value="SOFL"/>
</dbReference>
<dbReference type="PANTHER" id="PTHR33347">
    <property type="entry name" value="OSJNBA0091C07.3 PROTEIN"/>
    <property type="match status" value="1"/>
</dbReference>
<dbReference type="EnsemblPlants" id="Ma07_t27600.1">
    <property type="protein sequence ID" value="Ma07_p27600.1"/>
    <property type="gene ID" value="Ma07_g27600"/>
</dbReference>
<feature type="region of interest" description="Disordered" evidence="7">
    <location>
        <begin position="40"/>
        <end position="71"/>
    </location>
</feature>
<feature type="region of interest" description="Disordered" evidence="7">
    <location>
        <begin position="183"/>
        <end position="206"/>
    </location>
</feature>
<keyword evidence="2" id="KW-0963">Cytoplasm</keyword>
<name>A0A804K0K6_MUSAM</name>
<dbReference type="Proteomes" id="UP000012960">
    <property type="component" value="Unplaced"/>
</dbReference>
<comment type="subcellular location">
    <subcellularLocation>
        <location evidence="1">Cytoplasm</location>
    </subcellularLocation>
</comment>
<dbReference type="GO" id="GO:0009736">
    <property type="term" value="P:cytokinin-activated signaling pathway"/>
    <property type="evidence" value="ECO:0007669"/>
    <property type="project" value="UniProtKB-KW"/>
</dbReference>
<evidence type="ECO:0000313" key="8">
    <source>
        <dbReference type="EMBL" id="CAG1857944.1"/>
    </source>
</evidence>